<proteinExistence type="predicted"/>
<evidence type="ECO:0000259" key="2">
    <source>
        <dbReference type="Pfam" id="PF24481"/>
    </source>
</evidence>
<keyword evidence="1" id="KW-0175">Coiled coil</keyword>
<organism evidence="3 4">
    <name type="scientific">Amnibacterium soli</name>
    <dbReference type="NCBI Taxonomy" id="1282736"/>
    <lineage>
        <taxon>Bacteria</taxon>
        <taxon>Bacillati</taxon>
        <taxon>Actinomycetota</taxon>
        <taxon>Actinomycetes</taxon>
        <taxon>Micrococcales</taxon>
        <taxon>Microbacteriaceae</taxon>
        <taxon>Amnibacterium</taxon>
    </lineage>
</organism>
<accession>A0ABP8Z1U5</accession>
<keyword evidence="4" id="KW-1185">Reference proteome</keyword>
<dbReference type="Proteomes" id="UP001500121">
    <property type="component" value="Unassembled WGS sequence"/>
</dbReference>
<protein>
    <recommendedName>
        <fullName evidence="2">CT398-like coiled coil hairpin domain-containing protein</fullName>
    </recommendedName>
</protein>
<comment type="caution">
    <text evidence="3">The sequence shown here is derived from an EMBL/GenBank/DDBJ whole genome shotgun (WGS) entry which is preliminary data.</text>
</comment>
<feature type="coiled-coil region" evidence="1">
    <location>
        <begin position="63"/>
        <end position="120"/>
    </location>
</feature>
<evidence type="ECO:0000313" key="3">
    <source>
        <dbReference type="EMBL" id="GAA4744075.1"/>
    </source>
</evidence>
<dbReference type="EMBL" id="BAABLP010000002">
    <property type="protein sequence ID" value="GAA4744075.1"/>
    <property type="molecule type" value="Genomic_DNA"/>
</dbReference>
<evidence type="ECO:0000313" key="4">
    <source>
        <dbReference type="Proteomes" id="UP001500121"/>
    </source>
</evidence>
<name>A0ABP8Z1U5_9MICO</name>
<sequence length="249" mass="26966">MTVPGITAPPAVQARLLDLQRIDDELTRIAQHRRRLQQASDITAVEGERSVLRRTAADRRGELEDLRTRIGRVEADVRTVEQRLERDRSRLATTSSPKDAAGLEQEMASLGRRRAALEDDQLVLMEQVETVEAAAAEVASAMTGVEERLAVLRTDREDALGGLDEQQQDAAGRRAALVAELPEDLVALYDLQRTRYGVGAARLVGAVSEGSNMALTGADLAAVRSAPADAIVLDPESNCILVRVDPKSA</sequence>
<feature type="domain" description="CT398-like coiled coil hairpin" evidence="2">
    <location>
        <begin position="19"/>
        <end position="197"/>
    </location>
</feature>
<dbReference type="Gene3D" id="1.10.287.1490">
    <property type="match status" value="1"/>
</dbReference>
<reference evidence="4" key="1">
    <citation type="journal article" date="2019" name="Int. J. Syst. Evol. Microbiol.">
        <title>The Global Catalogue of Microorganisms (GCM) 10K type strain sequencing project: providing services to taxonomists for standard genome sequencing and annotation.</title>
        <authorList>
            <consortium name="The Broad Institute Genomics Platform"/>
            <consortium name="The Broad Institute Genome Sequencing Center for Infectious Disease"/>
            <person name="Wu L."/>
            <person name="Ma J."/>
        </authorList>
    </citation>
    <scope>NUCLEOTIDE SEQUENCE [LARGE SCALE GENOMIC DNA]</scope>
    <source>
        <strain evidence="4">JCM 19015</strain>
    </source>
</reference>
<evidence type="ECO:0000256" key="1">
    <source>
        <dbReference type="SAM" id="Coils"/>
    </source>
</evidence>
<dbReference type="InterPro" id="IPR056003">
    <property type="entry name" value="CT398_CC_hairpin"/>
</dbReference>
<dbReference type="Pfam" id="PF24481">
    <property type="entry name" value="CT398_CC"/>
    <property type="match status" value="1"/>
</dbReference>
<gene>
    <name evidence="3" type="ORF">GCM10025783_14700</name>
</gene>
<dbReference type="RefSeq" id="WP_345480407.1">
    <property type="nucleotide sequence ID" value="NZ_BAABLP010000002.1"/>
</dbReference>